<gene>
    <name evidence="2" type="ORF">JFN87_10270</name>
</gene>
<evidence type="ECO:0000256" key="1">
    <source>
        <dbReference type="SAM" id="SignalP"/>
    </source>
</evidence>
<dbReference type="EMBL" id="JAGIQL010000030">
    <property type="protein sequence ID" value="MBP0457882.1"/>
    <property type="molecule type" value="Genomic_DNA"/>
</dbReference>
<organism evidence="2 3">
    <name type="scientific">Streptomyces montanisoli</name>
    <dbReference type="NCBI Taxonomy" id="2798581"/>
    <lineage>
        <taxon>Bacteria</taxon>
        <taxon>Bacillati</taxon>
        <taxon>Actinomycetota</taxon>
        <taxon>Actinomycetes</taxon>
        <taxon>Kitasatosporales</taxon>
        <taxon>Streptomycetaceae</taxon>
        <taxon>Streptomyces</taxon>
    </lineage>
</organism>
<feature type="signal peptide" evidence="1">
    <location>
        <begin position="1"/>
        <end position="30"/>
    </location>
</feature>
<feature type="chain" id="PRO_5037598385" evidence="1">
    <location>
        <begin position="31"/>
        <end position="172"/>
    </location>
</feature>
<name>A0A940RUF1_9ACTN</name>
<keyword evidence="3" id="KW-1185">Reference proteome</keyword>
<dbReference type="AlphaFoldDB" id="A0A940RUF1"/>
<keyword evidence="1" id="KW-0732">Signal</keyword>
<sequence>MKFTQRGAVAGVALAGLACAGVVLAPAAGAAPSSGAAPAASASAASHAVPAAAAVTTGAKTPAVAYNNACGSGYGVVNSAPIGTAGTVYLTYSSKTKKNCVVTVRSRPGAAVHMTASIGVGTHTRDVVDSGDYTTYAGPVYLYAPGQCVSWRGEIAGAVAGKNQTNCAALAR</sequence>
<reference evidence="2" key="1">
    <citation type="submission" date="2021-03" db="EMBL/GenBank/DDBJ databases">
        <title>Whole genome sequence of Streptomyces bomunensis MMS17-BM035.</title>
        <authorList>
            <person name="Lee J.H."/>
        </authorList>
    </citation>
    <scope>NUCLEOTIDE SEQUENCE</scope>
    <source>
        <strain evidence="2">MMS17-BM035</strain>
    </source>
</reference>
<protein>
    <submittedName>
        <fullName evidence="2">Spore-associated protein A</fullName>
    </submittedName>
</protein>
<dbReference type="Proteomes" id="UP000670475">
    <property type="component" value="Unassembled WGS sequence"/>
</dbReference>
<comment type="caution">
    <text evidence="2">The sequence shown here is derived from an EMBL/GenBank/DDBJ whole genome shotgun (WGS) entry which is preliminary data.</text>
</comment>
<evidence type="ECO:0000313" key="3">
    <source>
        <dbReference type="Proteomes" id="UP000670475"/>
    </source>
</evidence>
<accession>A0A940RUF1</accession>
<evidence type="ECO:0000313" key="2">
    <source>
        <dbReference type="EMBL" id="MBP0457882.1"/>
    </source>
</evidence>
<proteinExistence type="predicted"/>
<dbReference type="PROSITE" id="PS51257">
    <property type="entry name" value="PROKAR_LIPOPROTEIN"/>
    <property type="match status" value="1"/>
</dbReference>